<reference evidence="2" key="2">
    <citation type="submission" date="2023-06" db="EMBL/GenBank/DDBJ databases">
        <authorList>
            <consortium name="Lawrence Berkeley National Laboratory"/>
            <person name="Haridas S."/>
            <person name="Hensen N."/>
            <person name="Bonometti L."/>
            <person name="Westerberg I."/>
            <person name="Brannstrom I.O."/>
            <person name="Guillou S."/>
            <person name="Cros-Aarteil S."/>
            <person name="Calhoun S."/>
            <person name="Kuo A."/>
            <person name="Mondo S."/>
            <person name="Pangilinan J."/>
            <person name="Riley R."/>
            <person name="Labutti K."/>
            <person name="Andreopoulos B."/>
            <person name="Lipzen A."/>
            <person name="Chen C."/>
            <person name="Yanf M."/>
            <person name="Daum C."/>
            <person name="Ng V."/>
            <person name="Clum A."/>
            <person name="Steindorff A."/>
            <person name="Ohm R."/>
            <person name="Martin F."/>
            <person name="Silar P."/>
            <person name="Natvig D."/>
            <person name="Lalanne C."/>
            <person name="Gautier V."/>
            <person name="Ament-Velasquez S.L."/>
            <person name="Kruys A."/>
            <person name="Hutchinson M.I."/>
            <person name="Powell A.J."/>
            <person name="Barry K."/>
            <person name="Miller A.N."/>
            <person name="Grigoriev I.V."/>
            <person name="Debuchy R."/>
            <person name="Gladieux P."/>
            <person name="Thoren M.H."/>
            <person name="Johannesson H."/>
        </authorList>
    </citation>
    <scope>NUCLEOTIDE SEQUENCE</scope>
    <source>
        <strain evidence="2">CBS 955.72</strain>
    </source>
</reference>
<organism evidence="2 3">
    <name type="scientific">Lasiosphaeria hispida</name>
    <dbReference type="NCBI Taxonomy" id="260671"/>
    <lineage>
        <taxon>Eukaryota</taxon>
        <taxon>Fungi</taxon>
        <taxon>Dikarya</taxon>
        <taxon>Ascomycota</taxon>
        <taxon>Pezizomycotina</taxon>
        <taxon>Sordariomycetes</taxon>
        <taxon>Sordariomycetidae</taxon>
        <taxon>Sordariales</taxon>
        <taxon>Lasiosphaeriaceae</taxon>
        <taxon>Lasiosphaeria</taxon>
    </lineage>
</organism>
<evidence type="ECO:0000313" key="3">
    <source>
        <dbReference type="Proteomes" id="UP001275084"/>
    </source>
</evidence>
<comment type="caution">
    <text evidence="2">The sequence shown here is derived from an EMBL/GenBank/DDBJ whole genome shotgun (WGS) entry which is preliminary data.</text>
</comment>
<gene>
    <name evidence="2" type="ORF">B0T25DRAFT_581805</name>
</gene>
<dbReference type="Proteomes" id="UP001275084">
    <property type="component" value="Unassembled WGS sequence"/>
</dbReference>
<keyword evidence="1" id="KW-0732">Signal</keyword>
<reference evidence="2" key="1">
    <citation type="journal article" date="2023" name="Mol. Phylogenet. Evol.">
        <title>Genome-scale phylogeny and comparative genomics of the fungal order Sordariales.</title>
        <authorList>
            <person name="Hensen N."/>
            <person name="Bonometti L."/>
            <person name="Westerberg I."/>
            <person name="Brannstrom I.O."/>
            <person name="Guillou S."/>
            <person name="Cros-Aarteil S."/>
            <person name="Calhoun S."/>
            <person name="Haridas S."/>
            <person name="Kuo A."/>
            <person name="Mondo S."/>
            <person name="Pangilinan J."/>
            <person name="Riley R."/>
            <person name="LaButti K."/>
            <person name="Andreopoulos B."/>
            <person name="Lipzen A."/>
            <person name="Chen C."/>
            <person name="Yan M."/>
            <person name="Daum C."/>
            <person name="Ng V."/>
            <person name="Clum A."/>
            <person name="Steindorff A."/>
            <person name="Ohm R.A."/>
            <person name="Martin F."/>
            <person name="Silar P."/>
            <person name="Natvig D.O."/>
            <person name="Lalanne C."/>
            <person name="Gautier V."/>
            <person name="Ament-Velasquez S.L."/>
            <person name="Kruys A."/>
            <person name="Hutchinson M.I."/>
            <person name="Powell A.J."/>
            <person name="Barry K."/>
            <person name="Miller A.N."/>
            <person name="Grigoriev I.V."/>
            <person name="Debuchy R."/>
            <person name="Gladieux P."/>
            <person name="Hiltunen Thoren M."/>
            <person name="Johannesson H."/>
        </authorList>
    </citation>
    <scope>NUCLEOTIDE SEQUENCE</scope>
    <source>
        <strain evidence="2">CBS 955.72</strain>
    </source>
</reference>
<keyword evidence="3" id="KW-1185">Reference proteome</keyword>
<dbReference type="EMBL" id="JAUIQD010000005">
    <property type="protein sequence ID" value="KAK3348701.1"/>
    <property type="molecule type" value="Genomic_DNA"/>
</dbReference>
<dbReference type="AlphaFoldDB" id="A0AAJ0MBM3"/>
<sequence length="116" mass="11918">MFLKPAIIAAFTLASSTFASPTTAADPDQLAKRFNGTCRIIKDSLWHYIVTIPGDGHPGCGGALLDNIRGTGYQPQSWGAGPLPNGDCETSFALPASSADAVNRGFQAAFGGTAGC</sequence>
<evidence type="ECO:0000313" key="2">
    <source>
        <dbReference type="EMBL" id="KAK3348701.1"/>
    </source>
</evidence>
<accession>A0AAJ0MBM3</accession>
<name>A0AAJ0MBM3_9PEZI</name>
<protein>
    <recommendedName>
        <fullName evidence="4">Small secreted protein</fullName>
    </recommendedName>
</protein>
<evidence type="ECO:0008006" key="4">
    <source>
        <dbReference type="Google" id="ProtNLM"/>
    </source>
</evidence>
<feature type="signal peptide" evidence="1">
    <location>
        <begin position="1"/>
        <end position="24"/>
    </location>
</feature>
<proteinExistence type="predicted"/>
<feature type="chain" id="PRO_5042468172" description="Small secreted protein" evidence="1">
    <location>
        <begin position="25"/>
        <end position="116"/>
    </location>
</feature>
<evidence type="ECO:0000256" key="1">
    <source>
        <dbReference type="SAM" id="SignalP"/>
    </source>
</evidence>